<keyword evidence="2" id="KW-1185">Reference proteome</keyword>
<dbReference type="OrthoDB" id="10501704at2759"/>
<evidence type="ECO:0000313" key="2">
    <source>
        <dbReference type="Proteomes" id="UP000276133"/>
    </source>
</evidence>
<organism evidence="1 2">
    <name type="scientific">Brachionus plicatilis</name>
    <name type="common">Marine rotifer</name>
    <name type="synonym">Brachionus muelleri</name>
    <dbReference type="NCBI Taxonomy" id="10195"/>
    <lineage>
        <taxon>Eukaryota</taxon>
        <taxon>Metazoa</taxon>
        <taxon>Spiralia</taxon>
        <taxon>Gnathifera</taxon>
        <taxon>Rotifera</taxon>
        <taxon>Eurotatoria</taxon>
        <taxon>Monogononta</taxon>
        <taxon>Pseudotrocha</taxon>
        <taxon>Ploima</taxon>
        <taxon>Brachionidae</taxon>
        <taxon>Brachionus</taxon>
    </lineage>
</organism>
<dbReference type="Proteomes" id="UP000276133">
    <property type="component" value="Unassembled WGS sequence"/>
</dbReference>
<protein>
    <submittedName>
        <fullName evidence="1">Uncharacterized protein</fullName>
    </submittedName>
</protein>
<name>A0A3M7PDF0_BRAPC</name>
<evidence type="ECO:0000313" key="1">
    <source>
        <dbReference type="EMBL" id="RMZ96744.1"/>
    </source>
</evidence>
<accession>A0A3M7PDF0</accession>
<proteinExistence type="predicted"/>
<reference evidence="1 2" key="1">
    <citation type="journal article" date="2018" name="Sci. Rep.">
        <title>Genomic signatures of local adaptation to the degree of environmental predictability in rotifers.</title>
        <authorList>
            <person name="Franch-Gras L."/>
            <person name="Hahn C."/>
            <person name="Garcia-Roger E.M."/>
            <person name="Carmona M.J."/>
            <person name="Serra M."/>
            <person name="Gomez A."/>
        </authorList>
    </citation>
    <scope>NUCLEOTIDE SEQUENCE [LARGE SCALE GENOMIC DNA]</scope>
    <source>
        <strain evidence="1">HYR1</strain>
    </source>
</reference>
<comment type="caution">
    <text evidence="1">The sequence shown here is derived from an EMBL/GenBank/DDBJ whole genome shotgun (WGS) entry which is preliminary data.</text>
</comment>
<dbReference type="EMBL" id="REGN01011935">
    <property type="protein sequence ID" value="RMZ96744.1"/>
    <property type="molecule type" value="Genomic_DNA"/>
</dbReference>
<gene>
    <name evidence="1" type="ORF">BpHYR1_045621</name>
</gene>
<dbReference type="AlphaFoldDB" id="A0A3M7PDF0"/>
<sequence length="191" mass="21411">MTVLTGLKFFCQLENSAKVSFVANNASNNGKNMKKMAKIIKKDHGTGVIVIAKTNTHIFVSKLKSFYSIALRTSHETYSKSSGYLFEGCRLQDQLDSRNKRETFNKINTECNADCSAIEFSAEDENFPQDLTLDLCLFDCNEIGKNSTSMIKSMVSNIKNYISNDSVDENIETTYCISLKNPILGCFLSFN</sequence>